<keyword evidence="3" id="KW-0963">Cytoplasm</keyword>
<evidence type="ECO:0000313" key="11">
    <source>
        <dbReference type="EMBL" id="SVC64967.1"/>
    </source>
</evidence>
<gene>
    <name evidence="11" type="ORF">METZ01_LOCUS317821</name>
</gene>
<dbReference type="GO" id="GO:0043811">
    <property type="term" value="F:phosphate:acyl-[acyl carrier protein] acyltransferase activity"/>
    <property type="evidence" value="ECO:0007669"/>
    <property type="project" value="UniProtKB-EC"/>
</dbReference>
<accession>A0A382NWZ8</accession>
<comment type="catalytic activity">
    <reaction evidence="1">
        <text>a fatty acyl-[ACP] + phosphate = an acyl phosphate + holo-[ACP]</text>
        <dbReference type="Rhea" id="RHEA:42292"/>
        <dbReference type="Rhea" id="RHEA-COMP:9685"/>
        <dbReference type="Rhea" id="RHEA-COMP:14125"/>
        <dbReference type="ChEBI" id="CHEBI:43474"/>
        <dbReference type="ChEBI" id="CHEBI:59918"/>
        <dbReference type="ChEBI" id="CHEBI:64479"/>
        <dbReference type="ChEBI" id="CHEBI:138651"/>
        <dbReference type="EC" id="2.3.1.274"/>
    </reaction>
</comment>
<keyword evidence="5" id="KW-0808">Transferase</keyword>
<feature type="non-terminal residue" evidence="11">
    <location>
        <position position="1"/>
    </location>
</feature>
<dbReference type="InterPro" id="IPR012281">
    <property type="entry name" value="Phospholipid_synth_PlsX-like"/>
</dbReference>
<evidence type="ECO:0000256" key="3">
    <source>
        <dbReference type="ARBA" id="ARBA00022490"/>
    </source>
</evidence>
<evidence type="ECO:0000256" key="9">
    <source>
        <dbReference type="ARBA" id="ARBA00024069"/>
    </source>
</evidence>
<proteinExistence type="inferred from homology"/>
<sequence>VISAENHITENEHPAVAMRKKPNASIVVSTSLIKRGVSDANVSMGSSGATMAAAAIILGTLDGIERPAIGGPLLGFSPNMVILDAGANVDCKPSQLLSFAIMGEIFSKYVYEIPSPRVALLSVGSEDEKGNKQVKETSSMLKNTNLNFIGNVEANDLMHNPADVVVCDGFVGNILMKLTEGLGGEIAKHLSSKLNSKLNPDDIEEISNEIYNMHNVAETKGGGPLFGVNGVSIIGHGKAKSDTVSRAIQTAKWCVEIDLVSKLKSGLSAIK</sequence>
<dbReference type="InterPro" id="IPR003664">
    <property type="entry name" value="FA_synthesis"/>
</dbReference>
<keyword evidence="8" id="KW-1208">Phospholipid metabolism</keyword>
<dbReference type="Pfam" id="PF02504">
    <property type="entry name" value="FA_synthesis"/>
    <property type="match status" value="1"/>
</dbReference>
<evidence type="ECO:0000256" key="4">
    <source>
        <dbReference type="ARBA" id="ARBA00022516"/>
    </source>
</evidence>
<dbReference type="GO" id="GO:0006633">
    <property type="term" value="P:fatty acid biosynthetic process"/>
    <property type="evidence" value="ECO:0007669"/>
    <property type="project" value="InterPro"/>
</dbReference>
<keyword evidence="7" id="KW-0594">Phospholipid biosynthesis</keyword>
<evidence type="ECO:0000256" key="8">
    <source>
        <dbReference type="ARBA" id="ARBA00023264"/>
    </source>
</evidence>
<name>A0A382NWZ8_9ZZZZ</name>
<comment type="subcellular location">
    <subcellularLocation>
        <location evidence="2">Cytoplasm</location>
    </subcellularLocation>
</comment>
<dbReference type="NCBIfam" id="TIGR00182">
    <property type="entry name" value="plsX"/>
    <property type="match status" value="1"/>
</dbReference>
<keyword evidence="6" id="KW-0443">Lipid metabolism</keyword>
<dbReference type="GO" id="GO:0008654">
    <property type="term" value="P:phospholipid biosynthetic process"/>
    <property type="evidence" value="ECO:0007669"/>
    <property type="project" value="UniProtKB-KW"/>
</dbReference>
<evidence type="ECO:0000256" key="5">
    <source>
        <dbReference type="ARBA" id="ARBA00022679"/>
    </source>
</evidence>
<reference evidence="11" key="1">
    <citation type="submission" date="2018-05" db="EMBL/GenBank/DDBJ databases">
        <authorList>
            <person name="Lanie J.A."/>
            <person name="Ng W.-L."/>
            <person name="Kazmierczak K.M."/>
            <person name="Andrzejewski T.M."/>
            <person name="Davidsen T.M."/>
            <person name="Wayne K.J."/>
            <person name="Tettelin H."/>
            <person name="Glass J.I."/>
            <person name="Rusch D."/>
            <person name="Podicherti R."/>
            <person name="Tsui H.-C.T."/>
            <person name="Winkler M.E."/>
        </authorList>
    </citation>
    <scope>NUCLEOTIDE SEQUENCE</scope>
</reference>
<dbReference type="EMBL" id="UINC01102954">
    <property type="protein sequence ID" value="SVC64967.1"/>
    <property type="molecule type" value="Genomic_DNA"/>
</dbReference>
<dbReference type="SUPFAM" id="SSF53659">
    <property type="entry name" value="Isocitrate/Isopropylmalate dehydrogenase-like"/>
    <property type="match status" value="1"/>
</dbReference>
<dbReference type="AlphaFoldDB" id="A0A382NWZ8"/>
<evidence type="ECO:0000256" key="6">
    <source>
        <dbReference type="ARBA" id="ARBA00023098"/>
    </source>
</evidence>
<evidence type="ECO:0000256" key="2">
    <source>
        <dbReference type="ARBA" id="ARBA00004496"/>
    </source>
</evidence>
<dbReference type="GO" id="GO:0005737">
    <property type="term" value="C:cytoplasm"/>
    <property type="evidence" value="ECO:0007669"/>
    <property type="project" value="UniProtKB-SubCell"/>
</dbReference>
<evidence type="ECO:0000256" key="7">
    <source>
        <dbReference type="ARBA" id="ARBA00023209"/>
    </source>
</evidence>
<organism evidence="11">
    <name type="scientific">marine metagenome</name>
    <dbReference type="NCBI Taxonomy" id="408172"/>
    <lineage>
        <taxon>unclassified sequences</taxon>
        <taxon>metagenomes</taxon>
        <taxon>ecological metagenomes</taxon>
    </lineage>
</organism>
<evidence type="ECO:0000256" key="1">
    <source>
        <dbReference type="ARBA" id="ARBA00001232"/>
    </source>
</evidence>
<dbReference type="EC" id="2.3.1.274" evidence="9"/>
<dbReference type="Gene3D" id="3.40.718.10">
    <property type="entry name" value="Isopropylmalate Dehydrogenase"/>
    <property type="match status" value="1"/>
</dbReference>
<dbReference type="PANTHER" id="PTHR30100">
    <property type="entry name" value="FATTY ACID/PHOSPHOLIPID SYNTHESIS PROTEIN PLSX"/>
    <property type="match status" value="1"/>
</dbReference>
<dbReference type="HAMAP" id="MF_00019">
    <property type="entry name" value="PlsX"/>
    <property type="match status" value="1"/>
</dbReference>
<comment type="subunit">
    <text evidence="10">Homodimer. Probably interacts with PlsY.</text>
</comment>
<protein>
    <recommendedName>
        <fullName evidence="9">phosphate acyltransferase</fullName>
        <ecNumber evidence="9">2.3.1.274</ecNumber>
    </recommendedName>
</protein>
<dbReference type="PANTHER" id="PTHR30100:SF1">
    <property type="entry name" value="PHOSPHATE ACYLTRANSFERASE"/>
    <property type="match status" value="1"/>
</dbReference>
<evidence type="ECO:0000256" key="10">
    <source>
        <dbReference type="ARBA" id="ARBA00046608"/>
    </source>
</evidence>
<keyword evidence="4" id="KW-0444">Lipid biosynthesis</keyword>